<accession>A0A285BV31</accession>
<dbReference type="EMBL" id="LT907782">
    <property type="protein sequence ID" value="SNX59070.1"/>
    <property type="molecule type" value="Genomic_DNA"/>
</dbReference>
<name>A0A285BV31_9PROT</name>
<gene>
    <name evidence="1" type="ORF">SAMN06296273_0507</name>
</gene>
<dbReference type="OrthoDB" id="8549182at2"/>
<evidence type="ECO:0000313" key="2">
    <source>
        <dbReference type="Proteomes" id="UP000242498"/>
    </source>
</evidence>
<reference evidence="1 2" key="1">
    <citation type="submission" date="2017-08" db="EMBL/GenBank/DDBJ databases">
        <authorList>
            <person name="de Groot N.N."/>
        </authorList>
    </citation>
    <scope>NUCLEOTIDE SEQUENCE [LARGE SCALE GENOMIC DNA]</scope>
    <source>
        <strain evidence="1 2">Nm15</strain>
    </source>
</reference>
<dbReference type="AlphaFoldDB" id="A0A285BV31"/>
<sequence length="88" mass="10442">MSLKKSINEFGDHLGDKESLLEKNYPRIAEIIQLHWGYKEIYQYINKLLVVDKNRDRQGFPVQVLQEIYKLQEIHEKLFPNLKALSKG</sequence>
<proteinExistence type="predicted"/>
<protein>
    <submittedName>
        <fullName evidence="1">Uncharacterized protein</fullName>
    </submittedName>
</protein>
<dbReference type="Proteomes" id="UP000242498">
    <property type="component" value="Chromosome I"/>
</dbReference>
<evidence type="ECO:0000313" key="1">
    <source>
        <dbReference type="EMBL" id="SNX59070.1"/>
    </source>
</evidence>
<organism evidence="1 2">
    <name type="scientific">Nitrosomonas ureae</name>
    <dbReference type="NCBI Taxonomy" id="44577"/>
    <lineage>
        <taxon>Bacteria</taxon>
        <taxon>Pseudomonadati</taxon>
        <taxon>Pseudomonadota</taxon>
        <taxon>Betaproteobacteria</taxon>
        <taxon>Nitrosomonadales</taxon>
        <taxon>Nitrosomonadaceae</taxon>
        <taxon>Nitrosomonas</taxon>
    </lineage>
</organism>
<dbReference type="RefSeq" id="WP_096291878.1">
    <property type="nucleotide sequence ID" value="NZ_LT907782.1"/>
</dbReference>